<feature type="transmembrane region" description="Helical" evidence="1">
    <location>
        <begin position="504"/>
        <end position="525"/>
    </location>
</feature>
<keyword evidence="1" id="KW-0472">Membrane</keyword>
<dbReference type="PANTHER" id="PTHR37577:SF1">
    <property type="entry name" value="INTEGRAL MEMBRANE PROTEIN"/>
    <property type="match status" value="1"/>
</dbReference>
<proteinExistence type="predicted"/>
<feature type="transmembrane region" description="Helical" evidence="1">
    <location>
        <begin position="139"/>
        <end position="158"/>
    </location>
</feature>
<organism evidence="2 3">
    <name type="scientific">Clohesyomyces aquaticus</name>
    <dbReference type="NCBI Taxonomy" id="1231657"/>
    <lineage>
        <taxon>Eukaryota</taxon>
        <taxon>Fungi</taxon>
        <taxon>Dikarya</taxon>
        <taxon>Ascomycota</taxon>
        <taxon>Pezizomycotina</taxon>
        <taxon>Dothideomycetes</taxon>
        <taxon>Pleosporomycetidae</taxon>
        <taxon>Pleosporales</taxon>
        <taxon>Lindgomycetaceae</taxon>
        <taxon>Clohesyomyces</taxon>
    </lineage>
</organism>
<feature type="transmembrane region" description="Helical" evidence="1">
    <location>
        <begin position="425"/>
        <end position="446"/>
    </location>
</feature>
<gene>
    <name evidence="2" type="ORF">BCR34DRAFT_576060</name>
</gene>
<accession>A0A1Y1YQ67</accession>
<feature type="transmembrane region" description="Helical" evidence="1">
    <location>
        <begin position="532"/>
        <end position="555"/>
    </location>
</feature>
<feature type="transmembrane region" description="Helical" evidence="1">
    <location>
        <begin position="319"/>
        <end position="335"/>
    </location>
</feature>
<comment type="caution">
    <text evidence="2">The sequence shown here is derived from an EMBL/GenBank/DDBJ whole genome shotgun (WGS) entry which is preliminary data.</text>
</comment>
<keyword evidence="3" id="KW-1185">Reference proteome</keyword>
<dbReference type="Proteomes" id="UP000193144">
    <property type="component" value="Unassembled WGS sequence"/>
</dbReference>
<protein>
    <submittedName>
        <fullName evidence="2">Uncharacterized protein</fullName>
    </submittedName>
</protein>
<dbReference type="PANTHER" id="PTHR37577">
    <property type="entry name" value="INTEGRAL MEMBRANE PROTEIN"/>
    <property type="match status" value="1"/>
</dbReference>
<dbReference type="EMBL" id="MCFA01000187">
    <property type="protein sequence ID" value="ORY00181.1"/>
    <property type="molecule type" value="Genomic_DNA"/>
</dbReference>
<feature type="transmembrane region" description="Helical" evidence="1">
    <location>
        <begin position="347"/>
        <end position="369"/>
    </location>
</feature>
<reference evidence="2 3" key="1">
    <citation type="submission" date="2016-07" db="EMBL/GenBank/DDBJ databases">
        <title>Pervasive Adenine N6-methylation of Active Genes in Fungi.</title>
        <authorList>
            <consortium name="DOE Joint Genome Institute"/>
            <person name="Mondo S.J."/>
            <person name="Dannebaum R.O."/>
            <person name="Kuo R.C."/>
            <person name="Labutti K."/>
            <person name="Haridas S."/>
            <person name="Kuo A."/>
            <person name="Salamov A."/>
            <person name="Ahrendt S.R."/>
            <person name="Lipzen A."/>
            <person name="Sullivan W."/>
            <person name="Andreopoulos W.B."/>
            <person name="Clum A."/>
            <person name="Lindquist E."/>
            <person name="Daum C."/>
            <person name="Ramamoorthy G.K."/>
            <person name="Gryganskyi A."/>
            <person name="Culley D."/>
            <person name="Magnuson J.K."/>
            <person name="James T.Y."/>
            <person name="O'Malley M.A."/>
            <person name="Stajich J.E."/>
            <person name="Spatafora J.W."/>
            <person name="Visel A."/>
            <person name="Grigoriev I.V."/>
        </authorList>
    </citation>
    <scope>NUCLEOTIDE SEQUENCE [LARGE SCALE GENOMIC DNA]</scope>
    <source>
        <strain evidence="2 3">CBS 115471</strain>
    </source>
</reference>
<dbReference type="AlphaFoldDB" id="A0A1Y1YQ67"/>
<feature type="transmembrane region" description="Helical" evidence="1">
    <location>
        <begin position="293"/>
        <end position="313"/>
    </location>
</feature>
<keyword evidence="1" id="KW-0812">Transmembrane</keyword>
<evidence type="ECO:0000313" key="2">
    <source>
        <dbReference type="EMBL" id="ORY00181.1"/>
    </source>
</evidence>
<feature type="transmembrane region" description="Helical" evidence="1">
    <location>
        <begin position="231"/>
        <end position="247"/>
    </location>
</feature>
<evidence type="ECO:0000256" key="1">
    <source>
        <dbReference type="SAM" id="Phobius"/>
    </source>
</evidence>
<feature type="transmembrane region" description="Helical" evidence="1">
    <location>
        <begin position="458"/>
        <end position="484"/>
    </location>
</feature>
<keyword evidence="1" id="KW-1133">Transmembrane helix</keyword>
<feature type="transmembrane region" description="Helical" evidence="1">
    <location>
        <begin position="105"/>
        <end position="127"/>
    </location>
</feature>
<sequence>MSCGACTYHCSTIASEICPNPDVSGIGVVVGYTVNAGIVVMIIALSYLLIFQPEMDPFQSDQLGALPRGDFKPNPIDHLVIKGIRGKFGIRPSLSNRVEEAFMKCVLYTSDLQILSGLSILISGFVQMRYCISRYHWKILVQLAWFSSLTHFGCLSFLRNYLFNHPTERTWRLFFMVIIAFMLMFALVPTGLASTTYGPLYNGKDYYGEAIICAFDQASDTYPNSMPFDNMILSIAFLAVGLFVRLSKLSPWISNTMAARVRNPCSAKAAHLLSRVRAWSKIQESPVGMKRFLIYRPLLACFLLVRVAVDLYLSMLGEILWIVISFGWGLIQLIQTRKAASGGENDWSFGQVVPMVLIGAPLLTFYQFFYSDETKFSPRSTPSEVAFELLPAPVQMEGSPPLSATTPVYGIRDEPDHDYYKSSSWFPIFAIFPIILVIQFSAYTFYIAIVGRSIFEWAYLYVLVWVVFGCICPGIGFVLFSLLFEHHKGNTAASPFSQFFASGMRTVFIVSLTLLITAGWSLLFVPPKISESMLFFIGCWAICYPATYIFLAVVLRVRNKTSQ</sequence>
<dbReference type="InterPro" id="IPR053018">
    <property type="entry name" value="Elsinochrome_Biosynth-Asso"/>
</dbReference>
<evidence type="ECO:0000313" key="3">
    <source>
        <dbReference type="Proteomes" id="UP000193144"/>
    </source>
</evidence>
<name>A0A1Y1YQ67_9PLEO</name>
<dbReference type="STRING" id="1231657.A0A1Y1YQ67"/>
<dbReference type="OrthoDB" id="5427664at2759"/>
<feature type="transmembrane region" description="Helical" evidence="1">
    <location>
        <begin position="29"/>
        <end position="50"/>
    </location>
</feature>
<feature type="transmembrane region" description="Helical" evidence="1">
    <location>
        <begin position="170"/>
        <end position="192"/>
    </location>
</feature>